<accession>A0ABS5KP11</accession>
<reference evidence="1 2" key="1">
    <citation type="submission" date="2020-02" db="EMBL/GenBank/DDBJ databases">
        <title>Acidophilic actinobacteria isolated from forest soil.</title>
        <authorList>
            <person name="Golinska P."/>
        </authorList>
    </citation>
    <scope>NUCLEOTIDE SEQUENCE [LARGE SCALE GENOMIC DNA]</scope>
    <source>
        <strain evidence="1 2">NL8</strain>
    </source>
</reference>
<organism evidence="1 2">
    <name type="scientific">Catenulispora pinistramenti</name>
    <dbReference type="NCBI Taxonomy" id="2705254"/>
    <lineage>
        <taxon>Bacteria</taxon>
        <taxon>Bacillati</taxon>
        <taxon>Actinomycetota</taxon>
        <taxon>Actinomycetes</taxon>
        <taxon>Catenulisporales</taxon>
        <taxon>Catenulisporaceae</taxon>
        <taxon>Catenulispora</taxon>
    </lineage>
</organism>
<dbReference type="Proteomes" id="UP000730482">
    <property type="component" value="Unassembled WGS sequence"/>
</dbReference>
<name>A0ABS5KP11_9ACTN</name>
<proteinExistence type="predicted"/>
<dbReference type="EMBL" id="JAAFYZ010000035">
    <property type="protein sequence ID" value="MBS2547788.1"/>
    <property type="molecule type" value="Genomic_DNA"/>
</dbReference>
<keyword evidence="2" id="KW-1185">Reference proteome</keyword>
<dbReference type="RefSeq" id="WP_212009367.1">
    <property type="nucleotide sequence ID" value="NZ_JAAFYZ010000035.1"/>
</dbReference>
<gene>
    <name evidence="1" type="ORF">KGQ19_13020</name>
</gene>
<sequence>MYRQGDVLIVPVTENAVPAGVRAAGPKKRRPRESMVLALGESTGHAHALLATHDNGDFYPAPSESEPAFVFLPLGGKVVHEEHGVIPLPEGWFKVVRQREYEPRALRSFRVVAD</sequence>
<evidence type="ECO:0000313" key="2">
    <source>
        <dbReference type="Proteomes" id="UP000730482"/>
    </source>
</evidence>
<protein>
    <submittedName>
        <fullName evidence="1">Uncharacterized protein</fullName>
    </submittedName>
</protein>
<comment type="caution">
    <text evidence="1">The sequence shown here is derived from an EMBL/GenBank/DDBJ whole genome shotgun (WGS) entry which is preliminary data.</text>
</comment>
<evidence type="ECO:0000313" key="1">
    <source>
        <dbReference type="EMBL" id="MBS2547788.1"/>
    </source>
</evidence>